<dbReference type="GO" id="GO:0042597">
    <property type="term" value="C:periplasmic space"/>
    <property type="evidence" value="ECO:0007669"/>
    <property type="project" value="TreeGrafter"/>
</dbReference>
<comment type="caution">
    <text evidence="2">The sequence shown here is derived from an EMBL/GenBank/DDBJ whole genome shotgun (WGS) entry which is preliminary data.</text>
</comment>
<evidence type="ECO:0000256" key="1">
    <source>
        <dbReference type="SAM" id="Coils"/>
    </source>
</evidence>
<dbReference type="GO" id="GO:0006515">
    <property type="term" value="P:protein quality control for misfolded or incompletely synthesized proteins"/>
    <property type="evidence" value="ECO:0007669"/>
    <property type="project" value="TreeGrafter"/>
</dbReference>
<dbReference type="AlphaFoldDB" id="A0A0F9HIF7"/>
<reference evidence="2" key="1">
    <citation type="journal article" date="2015" name="Nature">
        <title>Complex archaea that bridge the gap between prokaryotes and eukaryotes.</title>
        <authorList>
            <person name="Spang A."/>
            <person name="Saw J.H."/>
            <person name="Jorgensen S.L."/>
            <person name="Zaremba-Niedzwiedzka K."/>
            <person name="Martijn J."/>
            <person name="Lind A.E."/>
            <person name="van Eijk R."/>
            <person name="Schleper C."/>
            <person name="Guy L."/>
            <person name="Ettema T.J."/>
        </authorList>
    </citation>
    <scope>NUCLEOTIDE SEQUENCE</scope>
</reference>
<evidence type="ECO:0000313" key="2">
    <source>
        <dbReference type="EMBL" id="KKM02927.1"/>
    </source>
</evidence>
<feature type="non-terminal residue" evidence="2">
    <location>
        <position position="165"/>
    </location>
</feature>
<dbReference type="PANTHER" id="PTHR22939:SF129">
    <property type="entry name" value="SERINE PROTEASE HTRA2, MITOCHONDRIAL"/>
    <property type="match status" value="1"/>
</dbReference>
<name>A0A0F9HIF7_9ZZZZ</name>
<dbReference type="Gene3D" id="2.40.10.10">
    <property type="entry name" value="Trypsin-like serine proteases"/>
    <property type="match status" value="1"/>
</dbReference>
<organism evidence="2">
    <name type="scientific">marine sediment metagenome</name>
    <dbReference type="NCBI Taxonomy" id="412755"/>
    <lineage>
        <taxon>unclassified sequences</taxon>
        <taxon>metagenomes</taxon>
        <taxon>ecological metagenomes</taxon>
    </lineage>
</organism>
<accession>A0A0F9HIF7</accession>
<gene>
    <name evidence="2" type="ORF">LCGC14_1779570</name>
</gene>
<feature type="coiled-coil region" evidence="1">
    <location>
        <begin position="34"/>
        <end position="64"/>
    </location>
</feature>
<dbReference type="InterPro" id="IPR009003">
    <property type="entry name" value="Peptidase_S1_PA"/>
</dbReference>
<dbReference type="PANTHER" id="PTHR22939">
    <property type="entry name" value="SERINE PROTEASE FAMILY S1C HTRA-RELATED"/>
    <property type="match status" value="1"/>
</dbReference>
<proteinExistence type="predicted"/>
<dbReference type="SUPFAM" id="SSF50494">
    <property type="entry name" value="Trypsin-like serine proteases"/>
    <property type="match status" value="1"/>
</dbReference>
<protein>
    <submittedName>
        <fullName evidence="2">Uncharacterized protein</fullName>
    </submittedName>
</protein>
<dbReference type="EMBL" id="LAZR01016805">
    <property type="protein sequence ID" value="KKM02927.1"/>
    <property type="molecule type" value="Genomic_DNA"/>
</dbReference>
<sequence length="165" mass="19041">MDKKKRSMKKYFLTLIMTIFTFSLVLGYAGPTVTIKAETQEEELEKISEELERLGSVANTLEKSLALVAEYVKPSVVSITTVKVFKHPKRRFHGDRPGDRPERRRDPFRDFFGDDFFDRFMPRQRPPEGEFKTKSLGSGVIVDKRGYILTNNHVVADVDELKVKL</sequence>
<dbReference type="InterPro" id="IPR043504">
    <property type="entry name" value="Peptidase_S1_PA_chymotrypsin"/>
</dbReference>
<keyword evidence="1" id="KW-0175">Coiled coil</keyword>